<gene>
    <name evidence="1" type="ORF">NECHADRAFT_82817</name>
</gene>
<dbReference type="RefSeq" id="XP_003049199.1">
    <property type="nucleotide sequence ID" value="XM_003049153.1"/>
</dbReference>
<dbReference type="AlphaFoldDB" id="C7YWX5"/>
<dbReference type="InParanoid" id="C7YWX5"/>
<dbReference type="VEuPathDB" id="FungiDB:NECHADRAFT_82817"/>
<dbReference type="Proteomes" id="UP000005206">
    <property type="component" value="Chromosome 7"/>
</dbReference>
<reference evidence="1 2" key="1">
    <citation type="journal article" date="2009" name="PLoS Genet.">
        <title>The genome of Nectria haematococca: contribution of supernumerary chromosomes to gene expansion.</title>
        <authorList>
            <person name="Coleman J.J."/>
            <person name="Rounsley S.D."/>
            <person name="Rodriguez-Carres M."/>
            <person name="Kuo A."/>
            <person name="Wasmann C.C."/>
            <person name="Grimwood J."/>
            <person name="Schmutz J."/>
            <person name="Taga M."/>
            <person name="White G.J."/>
            <person name="Zhou S."/>
            <person name="Schwartz D.C."/>
            <person name="Freitag M."/>
            <person name="Ma L.J."/>
            <person name="Danchin E.G."/>
            <person name="Henrissat B."/>
            <person name="Coutinho P.M."/>
            <person name="Nelson D.R."/>
            <person name="Straney D."/>
            <person name="Napoli C.A."/>
            <person name="Barker B.M."/>
            <person name="Gribskov M."/>
            <person name="Rep M."/>
            <person name="Kroken S."/>
            <person name="Molnar I."/>
            <person name="Rensing C."/>
            <person name="Kennell J.C."/>
            <person name="Zamora J."/>
            <person name="Farman M.L."/>
            <person name="Selker E.U."/>
            <person name="Salamov A."/>
            <person name="Shapiro H."/>
            <person name="Pangilinan J."/>
            <person name="Lindquist E."/>
            <person name="Lamers C."/>
            <person name="Grigoriev I.V."/>
            <person name="Geiser D.M."/>
            <person name="Covert S.F."/>
            <person name="Temporini E."/>
            <person name="Vanetten H.D."/>
        </authorList>
    </citation>
    <scope>NUCLEOTIDE SEQUENCE [LARGE SCALE GENOMIC DNA]</scope>
    <source>
        <strain evidence="2">ATCC MYA-4622 / CBS 123669 / FGSC 9596 / NRRL 45880 / 77-13-4</strain>
    </source>
</reference>
<sequence length="106" mass="11937">MTLCASCADVVRPVGRFSSPSLQHRRFYLTTTTPWGHHMAKTKLSRRGRWIIDSQIGDEMIFQVMGVIKVADQRAAVDKDDQFHQDDCVHSVEANCAVRDGSTWAS</sequence>
<evidence type="ECO:0000313" key="2">
    <source>
        <dbReference type="Proteomes" id="UP000005206"/>
    </source>
</evidence>
<name>C7YWX5_FUSV7</name>
<protein>
    <submittedName>
        <fullName evidence="1">Uncharacterized protein</fullName>
    </submittedName>
</protein>
<evidence type="ECO:0000313" key="1">
    <source>
        <dbReference type="EMBL" id="EEU43486.1"/>
    </source>
</evidence>
<dbReference type="KEGG" id="nhe:NECHADRAFT_82817"/>
<dbReference type="HOGENOM" id="CLU_2223921_0_0_1"/>
<keyword evidence="2" id="KW-1185">Reference proteome</keyword>
<proteinExistence type="predicted"/>
<dbReference type="EMBL" id="GG698902">
    <property type="protein sequence ID" value="EEU43486.1"/>
    <property type="molecule type" value="Genomic_DNA"/>
</dbReference>
<accession>C7YWX5</accession>
<organism evidence="1 2">
    <name type="scientific">Fusarium vanettenii (strain ATCC MYA-4622 / CBS 123669 / FGSC 9596 / NRRL 45880 / 77-13-4)</name>
    <name type="common">Fusarium solani subsp. pisi</name>
    <dbReference type="NCBI Taxonomy" id="660122"/>
    <lineage>
        <taxon>Eukaryota</taxon>
        <taxon>Fungi</taxon>
        <taxon>Dikarya</taxon>
        <taxon>Ascomycota</taxon>
        <taxon>Pezizomycotina</taxon>
        <taxon>Sordariomycetes</taxon>
        <taxon>Hypocreomycetidae</taxon>
        <taxon>Hypocreales</taxon>
        <taxon>Nectriaceae</taxon>
        <taxon>Fusarium</taxon>
        <taxon>Fusarium solani species complex</taxon>
        <taxon>Fusarium vanettenii</taxon>
    </lineage>
</organism>
<dbReference type="GeneID" id="9666576"/>